<evidence type="ECO:0000313" key="5">
    <source>
        <dbReference type="Proteomes" id="UP000295181"/>
    </source>
</evidence>
<gene>
    <name evidence="4" type="ORF">C5L32_000998</name>
</gene>
<protein>
    <recommendedName>
        <fullName evidence="3">CAAX prenyl protease 2/Lysostaphin resistance protein A-like domain-containing protein</fullName>
    </recommendedName>
</protein>
<evidence type="ECO:0000259" key="3">
    <source>
        <dbReference type="Pfam" id="PF02517"/>
    </source>
</evidence>
<keyword evidence="2" id="KW-0812">Transmembrane</keyword>
<feature type="transmembrane region" description="Helical" evidence="2">
    <location>
        <begin position="113"/>
        <end position="136"/>
    </location>
</feature>
<feature type="transmembrane region" description="Helical" evidence="2">
    <location>
        <begin position="226"/>
        <end position="245"/>
    </location>
</feature>
<evidence type="ECO:0000256" key="1">
    <source>
        <dbReference type="ARBA" id="ARBA00009067"/>
    </source>
</evidence>
<name>A0A4V3A495_LENBU</name>
<comment type="similarity">
    <text evidence="1">Belongs to the UPF0177 family.</text>
</comment>
<dbReference type="GO" id="GO:0080120">
    <property type="term" value="P:CAAX-box protein maturation"/>
    <property type="evidence" value="ECO:0007669"/>
    <property type="project" value="UniProtKB-ARBA"/>
</dbReference>
<organism evidence="4 5">
    <name type="scientific">Lentilactobacillus buchneri DSM 20057</name>
    <dbReference type="NCBI Taxonomy" id="1423728"/>
    <lineage>
        <taxon>Bacteria</taxon>
        <taxon>Bacillati</taxon>
        <taxon>Bacillota</taxon>
        <taxon>Bacilli</taxon>
        <taxon>Lactobacillales</taxon>
        <taxon>Lactobacillaceae</taxon>
        <taxon>Lentilactobacillus</taxon>
    </lineage>
</organism>
<sequence>MILLIIKSRRSWIEQIVMAIFFLIVYVIEMLAFQHTAPIVFSVIQLVYGLIVFAFVYVEVGTYKVTTTRLKLTTNLKVWFAIFAATVIGMLLLEELPATVVTTLTTRHVVVNTLIALTAGFFEESLVRGLVFSAFLQNAKNHRRSLKFTKAAIYSSLVFGGLHMMNMSQDNIEGVIQQVVYTVVLGLLLVVIRVTTNTLIWPIALHFLIDWQPDIASGAVPDATNWLVIIGVFGVILVASVIYLVKFDREYEKQQAQSTIG</sequence>
<reference evidence="4 5" key="1">
    <citation type="journal article" date="2019" name="Appl. Microbiol. Biotechnol.">
        <title>Uncovering carbohydrate metabolism through a genotype-phenotype association study of 56 lactic acid bacteria genomes.</title>
        <authorList>
            <person name="Buron-Moles G."/>
            <person name="Chailyan A."/>
            <person name="Dolejs I."/>
            <person name="Forster J."/>
            <person name="Miks M.H."/>
        </authorList>
    </citation>
    <scope>NUCLEOTIDE SEQUENCE [LARGE SCALE GENOMIC DNA]</scope>
    <source>
        <strain evidence="4 5">ATCC 4005</strain>
    </source>
</reference>
<feature type="domain" description="CAAX prenyl protease 2/Lysostaphin resistance protein A-like" evidence="3">
    <location>
        <begin position="112"/>
        <end position="211"/>
    </location>
</feature>
<accession>A0A4V3A495</accession>
<dbReference type="Proteomes" id="UP000295181">
    <property type="component" value="Unassembled WGS sequence"/>
</dbReference>
<dbReference type="EMBL" id="PUFP01000023">
    <property type="protein sequence ID" value="TDG79888.1"/>
    <property type="molecule type" value="Genomic_DNA"/>
</dbReference>
<evidence type="ECO:0000256" key="2">
    <source>
        <dbReference type="SAM" id="Phobius"/>
    </source>
</evidence>
<dbReference type="AlphaFoldDB" id="A0A4V3A495"/>
<dbReference type="Pfam" id="PF02517">
    <property type="entry name" value="Rce1-like"/>
    <property type="match status" value="1"/>
</dbReference>
<dbReference type="GeneID" id="72461320"/>
<proteinExistence type="inferred from homology"/>
<comment type="caution">
    <text evidence="4">The sequence shown here is derived from an EMBL/GenBank/DDBJ whole genome shotgun (WGS) entry which is preliminary data.</text>
</comment>
<dbReference type="InterPro" id="IPR003675">
    <property type="entry name" value="Rce1/LyrA-like_dom"/>
</dbReference>
<feature type="transmembrane region" description="Helical" evidence="2">
    <location>
        <begin position="39"/>
        <end position="60"/>
    </location>
</feature>
<evidence type="ECO:0000313" key="4">
    <source>
        <dbReference type="EMBL" id="TDG79888.1"/>
    </source>
</evidence>
<keyword evidence="2" id="KW-0472">Membrane</keyword>
<dbReference type="GO" id="GO:0004175">
    <property type="term" value="F:endopeptidase activity"/>
    <property type="evidence" value="ECO:0007669"/>
    <property type="project" value="UniProtKB-ARBA"/>
</dbReference>
<feature type="transmembrane region" description="Helical" evidence="2">
    <location>
        <begin position="12"/>
        <end position="33"/>
    </location>
</feature>
<feature type="transmembrane region" description="Helical" evidence="2">
    <location>
        <begin position="174"/>
        <end position="192"/>
    </location>
</feature>
<dbReference type="RefSeq" id="WP_013728875.1">
    <property type="nucleotide sequence ID" value="NZ_AZDM01000004.1"/>
</dbReference>
<keyword evidence="2" id="KW-1133">Transmembrane helix</keyword>
<feature type="transmembrane region" description="Helical" evidence="2">
    <location>
        <begin position="72"/>
        <end position="93"/>
    </location>
</feature>